<dbReference type="PANTHER" id="PTHR23521:SF3">
    <property type="entry name" value="MFS TRANSPORTER"/>
    <property type="match status" value="1"/>
</dbReference>
<feature type="transmembrane region" description="Helical" evidence="1">
    <location>
        <begin position="70"/>
        <end position="93"/>
    </location>
</feature>
<feature type="transmembrane region" description="Helical" evidence="1">
    <location>
        <begin position="128"/>
        <end position="149"/>
    </location>
</feature>
<dbReference type="InterPro" id="IPR047200">
    <property type="entry name" value="MFS_YcaD-like"/>
</dbReference>
<keyword evidence="1" id="KW-0472">Membrane</keyword>
<dbReference type="GO" id="GO:0022857">
    <property type="term" value="F:transmembrane transporter activity"/>
    <property type="evidence" value="ECO:0007669"/>
    <property type="project" value="InterPro"/>
</dbReference>
<feature type="transmembrane region" description="Helical" evidence="1">
    <location>
        <begin position="37"/>
        <end position="58"/>
    </location>
</feature>
<feature type="transmembrane region" description="Helical" evidence="1">
    <location>
        <begin position="7"/>
        <end position="25"/>
    </location>
</feature>
<gene>
    <name evidence="3" type="ORF">METZ01_LOCUS330078</name>
</gene>
<name>A0A382PV63_9ZZZZ</name>
<dbReference type="InterPro" id="IPR036259">
    <property type="entry name" value="MFS_trans_sf"/>
</dbReference>
<feature type="transmembrane region" description="Helical" evidence="1">
    <location>
        <begin position="261"/>
        <end position="279"/>
    </location>
</feature>
<evidence type="ECO:0000313" key="3">
    <source>
        <dbReference type="EMBL" id="SVC77224.1"/>
    </source>
</evidence>
<dbReference type="PANTHER" id="PTHR23521">
    <property type="entry name" value="TRANSPORTER MFS SUPERFAMILY"/>
    <property type="match status" value="1"/>
</dbReference>
<proteinExistence type="predicted"/>
<dbReference type="CDD" id="cd17477">
    <property type="entry name" value="MFS_YcaD_like"/>
    <property type="match status" value="1"/>
</dbReference>
<organism evidence="3">
    <name type="scientific">marine metagenome</name>
    <dbReference type="NCBI Taxonomy" id="408172"/>
    <lineage>
        <taxon>unclassified sequences</taxon>
        <taxon>metagenomes</taxon>
        <taxon>ecological metagenomes</taxon>
    </lineage>
</organism>
<dbReference type="EMBL" id="UINC01110009">
    <property type="protein sequence ID" value="SVC77224.1"/>
    <property type="molecule type" value="Genomic_DNA"/>
</dbReference>
<dbReference type="SUPFAM" id="SSF103473">
    <property type="entry name" value="MFS general substrate transporter"/>
    <property type="match status" value="1"/>
</dbReference>
<feature type="transmembrane region" description="Helical" evidence="1">
    <location>
        <begin position="99"/>
        <end position="116"/>
    </location>
</feature>
<protein>
    <recommendedName>
        <fullName evidence="2">Major facilitator superfamily (MFS) profile domain-containing protein</fullName>
    </recommendedName>
</protein>
<dbReference type="PROSITE" id="PS50850">
    <property type="entry name" value="MFS"/>
    <property type="match status" value="1"/>
</dbReference>
<reference evidence="3" key="1">
    <citation type="submission" date="2018-05" db="EMBL/GenBank/DDBJ databases">
        <authorList>
            <person name="Lanie J.A."/>
            <person name="Ng W.-L."/>
            <person name="Kazmierczak K.M."/>
            <person name="Andrzejewski T.M."/>
            <person name="Davidsen T.M."/>
            <person name="Wayne K.J."/>
            <person name="Tettelin H."/>
            <person name="Glass J.I."/>
            <person name="Rusch D."/>
            <person name="Podicherti R."/>
            <person name="Tsui H.-C.T."/>
            <person name="Winkler M.E."/>
        </authorList>
    </citation>
    <scope>NUCLEOTIDE SEQUENCE</scope>
</reference>
<accession>A0A382PV63</accession>
<feature type="transmembrane region" description="Helical" evidence="1">
    <location>
        <begin position="229"/>
        <end position="249"/>
    </location>
</feature>
<keyword evidence="1" id="KW-1133">Transmembrane helix</keyword>
<feature type="non-terminal residue" evidence="3">
    <location>
        <position position="1"/>
    </location>
</feature>
<dbReference type="AlphaFoldDB" id="A0A382PV63"/>
<keyword evidence="1" id="KW-0812">Transmembrane</keyword>
<dbReference type="InterPro" id="IPR020846">
    <property type="entry name" value="MFS_dom"/>
</dbReference>
<feature type="domain" description="Major facilitator superfamily (MFS) profile" evidence="2">
    <location>
        <begin position="1"/>
        <end position="339"/>
    </location>
</feature>
<dbReference type="Gene3D" id="1.20.1250.20">
    <property type="entry name" value="MFS general substrate transporter like domains"/>
    <property type="match status" value="2"/>
</dbReference>
<dbReference type="InterPro" id="IPR011701">
    <property type="entry name" value="MFS"/>
</dbReference>
<feature type="transmembrane region" description="Helical" evidence="1">
    <location>
        <begin position="155"/>
        <end position="175"/>
    </location>
</feature>
<feature type="non-terminal residue" evidence="3">
    <location>
        <position position="339"/>
    </location>
</feature>
<dbReference type="GO" id="GO:0005886">
    <property type="term" value="C:plasma membrane"/>
    <property type="evidence" value="ECO:0007669"/>
    <property type="project" value="TreeGrafter"/>
</dbReference>
<evidence type="ECO:0000256" key="1">
    <source>
        <dbReference type="SAM" id="Phobius"/>
    </source>
</evidence>
<feature type="transmembrane region" description="Helical" evidence="1">
    <location>
        <begin position="299"/>
        <end position="322"/>
    </location>
</feature>
<feature type="transmembrane region" description="Helical" evidence="1">
    <location>
        <begin position="196"/>
        <end position="223"/>
    </location>
</feature>
<sequence>LLKNSWALFTGYGILMIAHGLQGNLLGVRSVIEEFNFIATGTMMSGYFIGYFIGANMVPKLVGKVGHIRVFAAFASMASLSILIHAVFVNPFVWTLGRFLTGFSIVGIFIVVESWLNDRANNRTRGQVLSTYMFITMIGLAIGTLLLNFSSPERYEPFILISLLLSIALIPILLTKRKPPKFKKLSSIKIKDLYKISPFGTVSMFCTGFIHSSLFTLAAVYAATINFTVFEISLLLFLITVSGGIFQWPIGYYSDHYDRRIIIIGCAFVGAFFCALSITASGASLANMHLATSVGMSKIIFFVFVTLYAGAAIPLFTLNLAYVNDFIPKEKFVAAGGGL</sequence>
<dbReference type="Pfam" id="PF07690">
    <property type="entry name" value="MFS_1"/>
    <property type="match status" value="1"/>
</dbReference>
<evidence type="ECO:0000259" key="2">
    <source>
        <dbReference type="PROSITE" id="PS50850"/>
    </source>
</evidence>